<keyword evidence="1" id="KW-0472">Membrane</keyword>
<protein>
    <submittedName>
        <fullName evidence="2">Uncharacterized protein</fullName>
    </submittedName>
</protein>
<organism evidence="2 3">
    <name type="scientific">Rotaria magnacalcarata</name>
    <dbReference type="NCBI Taxonomy" id="392030"/>
    <lineage>
        <taxon>Eukaryota</taxon>
        <taxon>Metazoa</taxon>
        <taxon>Spiralia</taxon>
        <taxon>Gnathifera</taxon>
        <taxon>Rotifera</taxon>
        <taxon>Eurotatoria</taxon>
        <taxon>Bdelloidea</taxon>
        <taxon>Philodinida</taxon>
        <taxon>Philodinidae</taxon>
        <taxon>Rotaria</taxon>
    </lineage>
</organism>
<sequence length="113" mass="13026">MKFLNSAQNINTNHQTSDNEDEEFLNYFQSRRVTIKYMSPSFMFALQILLILCLINRISTYYFLGSISNDPLTSIITNNAQSATSICKTEATKLSTNHQIFNNFVLTFFSVFE</sequence>
<accession>A0A8S3K8L2</accession>
<evidence type="ECO:0000256" key="1">
    <source>
        <dbReference type="SAM" id="Phobius"/>
    </source>
</evidence>
<keyword evidence="1" id="KW-0812">Transmembrane</keyword>
<reference evidence="2" key="1">
    <citation type="submission" date="2021-02" db="EMBL/GenBank/DDBJ databases">
        <authorList>
            <person name="Nowell W R."/>
        </authorList>
    </citation>
    <scope>NUCLEOTIDE SEQUENCE</scope>
</reference>
<dbReference type="EMBL" id="CAJOBI010364849">
    <property type="protein sequence ID" value="CAF5227768.1"/>
    <property type="molecule type" value="Genomic_DNA"/>
</dbReference>
<comment type="caution">
    <text evidence="2">The sequence shown here is derived from an EMBL/GenBank/DDBJ whole genome shotgun (WGS) entry which is preliminary data.</text>
</comment>
<evidence type="ECO:0000313" key="2">
    <source>
        <dbReference type="EMBL" id="CAF5227768.1"/>
    </source>
</evidence>
<feature type="transmembrane region" description="Helical" evidence="1">
    <location>
        <begin position="41"/>
        <end position="64"/>
    </location>
</feature>
<keyword evidence="1" id="KW-1133">Transmembrane helix</keyword>
<name>A0A8S3K8L2_9BILA</name>
<evidence type="ECO:0000313" key="3">
    <source>
        <dbReference type="Proteomes" id="UP000676336"/>
    </source>
</evidence>
<gene>
    <name evidence="2" type="ORF">SMN809_LOCUS85431</name>
</gene>
<proteinExistence type="predicted"/>
<dbReference type="Proteomes" id="UP000676336">
    <property type="component" value="Unassembled WGS sequence"/>
</dbReference>
<dbReference type="AlphaFoldDB" id="A0A8S3K8L2"/>